<gene>
    <name evidence="1" type="ORF">K432DRAFT_268355</name>
</gene>
<feature type="non-terminal residue" evidence="1">
    <location>
        <position position="1"/>
    </location>
</feature>
<proteinExistence type="predicted"/>
<dbReference type="EMBL" id="KV745430">
    <property type="protein sequence ID" value="OCK74700.1"/>
    <property type="molecule type" value="Genomic_DNA"/>
</dbReference>
<name>A0A8E2DZZ7_9PEZI</name>
<dbReference type="AlphaFoldDB" id="A0A8E2DZZ7"/>
<dbReference type="Proteomes" id="UP000250266">
    <property type="component" value="Unassembled WGS sequence"/>
</dbReference>
<keyword evidence="2" id="KW-1185">Reference proteome</keyword>
<accession>A0A8E2DZZ7</accession>
<evidence type="ECO:0000313" key="2">
    <source>
        <dbReference type="Proteomes" id="UP000250266"/>
    </source>
</evidence>
<sequence>AADKKRIAEGQDVLSKSKSKIISVLKIVIGLSGHGLARKIAQDYHLIGAFQFAIACSPTLTVEETGKLIHEMMLLDNSTRGKMVGSAVVSQFVRSLIAYGDFIEENPQQLYTKIGRAVLAVVATRQALPGLWDPSPVESLAKLLHKVFESLRDMDNKHITLEGSHSGLSIATLFYWLRQEETDVCVEGIRILPVEGERRARLSINLVRHKDGNSMFGDDARWKIYKWRSTKNLMPMEEEPDEEDLD</sequence>
<organism evidence="1 2">
    <name type="scientific">Lepidopterella palustris CBS 459.81</name>
    <dbReference type="NCBI Taxonomy" id="1314670"/>
    <lineage>
        <taxon>Eukaryota</taxon>
        <taxon>Fungi</taxon>
        <taxon>Dikarya</taxon>
        <taxon>Ascomycota</taxon>
        <taxon>Pezizomycotina</taxon>
        <taxon>Dothideomycetes</taxon>
        <taxon>Pleosporomycetidae</taxon>
        <taxon>Mytilinidiales</taxon>
        <taxon>Argynnaceae</taxon>
        <taxon>Lepidopterella</taxon>
    </lineage>
</organism>
<reference evidence="1 2" key="1">
    <citation type="journal article" date="2016" name="Nat. Commun.">
        <title>Ectomycorrhizal ecology is imprinted in the genome of the dominant symbiotic fungus Cenococcum geophilum.</title>
        <authorList>
            <consortium name="DOE Joint Genome Institute"/>
            <person name="Peter M."/>
            <person name="Kohler A."/>
            <person name="Ohm R.A."/>
            <person name="Kuo A."/>
            <person name="Krutzmann J."/>
            <person name="Morin E."/>
            <person name="Arend M."/>
            <person name="Barry K.W."/>
            <person name="Binder M."/>
            <person name="Choi C."/>
            <person name="Clum A."/>
            <person name="Copeland A."/>
            <person name="Grisel N."/>
            <person name="Haridas S."/>
            <person name="Kipfer T."/>
            <person name="LaButti K."/>
            <person name="Lindquist E."/>
            <person name="Lipzen A."/>
            <person name="Maire R."/>
            <person name="Meier B."/>
            <person name="Mihaltcheva S."/>
            <person name="Molinier V."/>
            <person name="Murat C."/>
            <person name="Poggeler S."/>
            <person name="Quandt C.A."/>
            <person name="Sperisen C."/>
            <person name="Tritt A."/>
            <person name="Tisserant E."/>
            <person name="Crous P.W."/>
            <person name="Henrissat B."/>
            <person name="Nehls U."/>
            <person name="Egli S."/>
            <person name="Spatafora J.W."/>
            <person name="Grigoriev I.V."/>
            <person name="Martin F.M."/>
        </authorList>
    </citation>
    <scope>NUCLEOTIDE SEQUENCE [LARGE SCALE GENOMIC DNA]</scope>
    <source>
        <strain evidence="1 2">CBS 459.81</strain>
    </source>
</reference>
<evidence type="ECO:0000313" key="1">
    <source>
        <dbReference type="EMBL" id="OCK74700.1"/>
    </source>
</evidence>
<feature type="non-terminal residue" evidence="1">
    <location>
        <position position="246"/>
    </location>
</feature>
<dbReference type="OrthoDB" id="5427485at2759"/>
<protein>
    <submittedName>
        <fullName evidence="1">Uncharacterized protein</fullName>
    </submittedName>
</protein>